<feature type="transmembrane region" description="Helical" evidence="6">
    <location>
        <begin position="343"/>
        <end position="360"/>
    </location>
</feature>
<evidence type="ECO:0000259" key="7">
    <source>
        <dbReference type="PROSITE" id="PS50850"/>
    </source>
</evidence>
<feature type="region of interest" description="Disordered" evidence="5">
    <location>
        <begin position="490"/>
        <end position="525"/>
    </location>
</feature>
<feature type="domain" description="Major facilitator superfamily (MFS) profile" evidence="7">
    <location>
        <begin position="65"/>
        <end position="465"/>
    </location>
</feature>
<dbReference type="PROSITE" id="PS50850">
    <property type="entry name" value="MFS"/>
    <property type="match status" value="1"/>
</dbReference>
<dbReference type="GO" id="GO:0035879">
    <property type="term" value="P:plasma membrane lactate transport"/>
    <property type="evidence" value="ECO:0007669"/>
    <property type="project" value="TreeGrafter"/>
</dbReference>
<dbReference type="GO" id="GO:0005886">
    <property type="term" value="C:plasma membrane"/>
    <property type="evidence" value="ECO:0007669"/>
    <property type="project" value="TreeGrafter"/>
</dbReference>
<feature type="transmembrane region" description="Helical" evidence="6">
    <location>
        <begin position="160"/>
        <end position="178"/>
    </location>
</feature>
<evidence type="ECO:0000256" key="3">
    <source>
        <dbReference type="ARBA" id="ARBA00022989"/>
    </source>
</evidence>
<comment type="caution">
    <text evidence="8">The sequence shown here is derived from an EMBL/GenBank/DDBJ whole genome shotgun (WGS) entry which is preliminary data.</text>
</comment>
<keyword evidence="4 6" id="KW-0472">Membrane</keyword>
<dbReference type="InterPro" id="IPR020846">
    <property type="entry name" value="MFS_dom"/>
</dbReference>
<evidence type="ECO:0000256" key="1">
    <source>
        <dbReference type="ARBA" id="ARBA00004141"/>
    </source>
</evidence>
<gene>
    <name evidence="8" type="ORF">KVT40_003421</name>
</gene>
<dbReference type="EMBL" id="JAESVG020000003">
    <property type="protein sequence ID" value="KAG8629556.1"/>
    <property type="molecule type" value="Genomic_DNA"/>
</dbReference>
<evidence type="ECO:0000313" key="8">
    <source>
        <dbReference type="EMBL" id="KAG8629556.1"/>
    </source>
</evidence>
<feature type="transmembrane region" description="Helical" evidence="6">
    <location>
        <begin position="63"/>
        <end position="89"/>
    </location>
</feature>
<keyword evidence="3 6" id="KW-1133">Transmembrane helix</keyword>
<dbReference type="OrthoDB" id="5296287at2759"/>
<sequence>MSHKGTTDYIEGDDAFTAHTHGIAAPKMTVGEYIKTRFTTLKPAMKPVRNPIAVMRLLNKEQWLFFIAGFLAWMWDALDFFTVSLTIAPLSATFERPAADITWGITCSLMTRSVGAIIFGVVADRYGRKPPYVICCTLFIILELATGFCNTYGQFIAVRTLYGVAMGGMYGTAAITALDDCPPEARGIMAGIYQQAYSVGYLLATVFARGLVDTTPHSWRPLYWFAACPPILLIAFRLWLPETQAYKRRLAVREEAGGAGDTYLKEGKVAIKRHWLLFGYLVLLLTGMNFSSHGSSDLYPTFTGTQLGFSKNAVTVTQVVANLGAVTGGIFFGHVSSIIGRRLSLIITCIIAGAFLYPYCFMRTKPIIAVAFFELFGVQGGWGIIPSHMIELSPPGLATFFVGTSYQLGNLISSASTTIEATAAEQFPLPPRGTTKRYDYGLVIAILMGAVLGYIVLLTFIGPERLGQSTDIEDDTDMDEVAGHDLIARTLHRDQQHNDHHARRSPDEISEEGRSSGEQRVAEKV</sequence>
<dbReference type="Proteomes" id="UP000809789">
    <property type="component" value="Unassembled WGS sequence"/>
</dbReference>
<dbReference type="InterPro" id="IPR005828">
    <property type="entry name" value="MFS_sugar_transport-like"/>
</dbReference>
<proteinExistence type="predicted"/>
<feature type="transmembrane region" description="Helical" evidence="6">
    <location>
        <begin position="190"/>
        <end position="210"/>
    </location>
</feature>
<dbReference type="PANTHER" id="PTHR23508">
    <property type="entry name" value="CARBOXYLIC ACID TRANSPORTER PROTEIN HOMOLOG"/>
    <property type="match status" value="1"/>
</dbReference>
<keyword evidence="9" id="KW-1185">Reference proteome</keyword>
<feature type="transmembrane region" description="Helical" evidence="6">
    <location>
        <begin position="275"/>
        <end position="292"/>
    </location>
</feature>
<reference evidence="8" key="1">
    <citation type="submission" date="2021-07" db="EMBL/GenBank/DDBJ databases">
        <title>Elsinoe batatas strain:CRI-CJ2 Genome sequencing and assembly.</title>
        <authorList>
            <person name="Huang L."/>
        </authorList>
    </citation>
    <scope>NUCLEOTIDE SEQUENCE</scope>
    <source>
        <strain evidence="8">CRI-CJ2</strain>
    </source>
</reference>
<evidence type="ECO:0000256" key="2">
    <source>
        <dbReference type="ARBA" id="ARBA00022692"/>
    </source>
</evidence>
<evidence type="ECO:0000313" key="9">
    <source>
        <dbReference type="Proteomes" id="UP000809789"/>
    </source>
</evidence>
<feature type="transmembrane region" description="Helical" evidence="6">
    <location>
        <begin position="101"/>
        <end position="123"/>
    </location>
</feature>
<dbReference type="Gene3D" id="1.20.1250.20">
    <property type="entry name" value="MFS general substrate transporter like domains"/>
    <property type="match status" value="2"/>
</dbReference>
<dbReference type="GO" id="GO:0015355">
    <property type="term" value="F:secondary active monocarboxylate transmembrane transporter activity"/>
    <property type="evidence" value="ECO:0007669"/>
    <property type="project" value="TreeGrafter"/>
</dbReference>
<feature type="transmembrane region" description="Helical" evidence="6">
    <location>
        <begin position="222"/>
        <end position="240"/>
    </location>
</feature>
<comment type="subcellular location">
    <subcellularLocation>
        <location evidence="1">Membrane</location>
        <topology evidence="1">Multi-pass membrane protein</topology>
    </subcellularLocation>
</comment>
<name>A0A8K0L881_9PEZI</name>
<protein>
    <recommendedName>
        <fullName evidence="7">Major facilitator superfamily (MFS) profile domain-containing protein</fullName>
    </recommendedName>
</protein>
<dbReference type="AlphaFoldDB" id="A0A8K0L881"/>
<feature type="transmembrane region" description="Helical" evidence="6">
    <location>
        <begin position="130"/>
        <end position="148"/>
    </location>
</feature>
<evidence type="ECO:0000256" key="6">
    <source>
        <dbReference type="SAM" id="Phobius"/>
    </source>
</evidence>
<dbReference type="CDD" id="cd17316">
    <property type="entry name" value="MFS_SV2_like"/>
    <property type="match status" value="1"/>
</dbReference>
<feature type="transmembrane region" description="Helical" evidence="6">
    <location>
        <begin position="367"/>
        <end position="385"/>
    </location>
</feature>
<dbReference type="SUPFAM" id="SSF103473">
    <property type="entry name" value="MFS general substrate transporter"/>
    <property type="match status" value="1"/>
</dbReference>
<dbReference type="InterPro" id="IPR036259">
    <property type="entry name" value="MFS_trans_sf"/>
</dbReference>
<accession>A0A8K0L881</accession>
<evidence type="ECO:0000256" key="5">
    <source>
        <dbReference type="SAM" id="MobiDB-lite"/>
    </source>
</evidence>
<dbReference type="Pfam" id="PF00083">
    <property type="entry name" value="Sugar_tr"/>
    <property type="match status" value="1"/>
</dbReference>
<keyword evidence="2 6" id="KW-0812">Transmembrane</keyword>
<evidence type="ECO:0000256" key="4">
    <source>
        <dbReference type="ARBA" id="ARBA00023136"/>
    </source>
</evidence>
<organism evidence="8 9">
    <name type="scientific">Elsinoe batatas</name>
    <dbReference type="NCBI Taxonomy" id="2601811"/>
    <lineage>
        <taxon>Eukaryota</taxon>
        <taxon>Fungi</taxon>
        <taxon>Dikarya</taxon>
        <taxon>Ascomycota</taxon>
        <taxon>Pezizomycotina</taxon>
        <taxon>Dothideomycetes</taxon>
        <taxon>Dothideomycetidae</taxon>
        <taxon>Myriangiales</taxon>
        <taxon>Elsinoaceae</taxon>
        <taxon>Elsinoe</taxon>
    </lineage>
</organism>
<dbReference type="PANTHER" id="PTHR23508:SF10">
    <property type="entry name" value="CARBOXYLIC ACID TRANSPORTER PROTEIN HOMOLOG"/>
    <property type="match status" value="1"/>
</dbReference>
<feature type="transmembrane region" description="Helical" evidence="6">
    <location>
        <begin position="440"/>
        <end position="461"/>
    </location>
</feature>